<dbReference type="AlphaFoldDB" id="A0A6C0BY94"/>
<reference evidence="1" key="1">
    <citation type="journal article" date="2020" name="Nature">
        <title>Giant virus diversity and host interactions through global metagenomics.</title>
        <authorList>
            <person name="Schulz F."/>
            <person name="Roux S."/>
            <person name="Paez-Espino D."/>
            <person name="Jungbluth S."/>
            <person name="Walsh D.A."/>
            <person name="Denef V.J."/>
            <person name="McMahon K.D."/>
            <person name="Konstantinidis K.T."/>
            <person name="Eloe-Fadrosh E.A."/>
            <person name="Kyrpides N.C."/>
            <person name="Woyke T."/>
        </authorList>
    </citation>
    <scope>NUCLEOTIDE SEQUENCE</scope>
    <source>
        <strain evidence="1">GVMAG-M-3300020169-51</strain>
    </source>
</reference>
<dbReference type="EMBL" id="MN739293">
    <property type="protein sequence ID" value="QHS97307.1"/>
    <property type="molecule type" value="Genomic_DNA"/>
</dbReference>
<sequence length="224" mass="27163">MKFISLGIGCWVKMLIKLFNKDKKNQLSDIFDWCKTFDFNNFIKALEDKWDILKHEDITIYNGIHNTKYKIYLPHENSSKIEDEKNKYIRRYKRFINYSNNDDVYICFRRITEPDKINIHDYNYDNNDKNSYTKENYDRIIKYLPKNTHIVLLCTSYLDKNINIYDKFIVLDNIINPGLLFHTSSNKENLIYKKKYQNFFNKFKENENRITKSLIISLGEIIKN</sequence>
<accession>A0A6C0BY94</accession>
<proteinExistence type="predicted"/>
<name>A0A6C0BY94_9ZZZZ</name>
<organism evidence="1">
    <name type="scientific">viral metagenome</name>
    <dbReference type="NCBI Taxonomy" id="1070528"/>
    <lineage>
        <taxon>unclassified sequences</taxon>
        <taxon>metagenomes</taxon>
        <taxon>organismal metagenomes</taxon>
    </lineage>
</organism>
<evidence type="ECO:0000313" key="1">
    <source>
        <dbReference type="EMBL" id="QHS97307.1"/>
    </source>
</evidence>
<protein>
    <submittedName>
        <fullName evidence="1">Uncharacterized protein</fullName>
    </submittedName>
</protein>